<feature type="domain" description="IclR-ED" evidence="5">
    <location>
        <begin position="94"/>
        <end position="277"/>
    </location>
</feature>
<sequence length="297" mass="32645">MTRPARPATERLRPAVAADDAHATAAQHQRSATHRIFSVLRALGQHQREGVRVTHLAQALGLTQASAHRLLQSLVQEGVVEQDAHSKRYRLGLDLFCLAAQASAGQDLRTLARPALLRLNASLGDTVLLMVRSSFDAVCLDRVEGQYPVRTFTGDVGGRVALGVGQGSLVILAHLPDAEHEEVLRYNLPRIRHYNVYDEVYLRNAVRQARELGYSFKRDGLLEGMAGIAVPVFDVNGSVVAALSVATHVLRLSDERLPIVRDLLLREARQLSGLINPFDPSLRRPMYTMVAHVGQAL</sequence>
<dbReference type="EMBL" id="NSJB01000016">
    <property type="protein sequence ID" value="PAT34223.1"/>
    <property type="molecule type" value="Genomic_DNA"/>
</dbReference>
<evidence type="ECO:0000256" key="3">
    <source>
        <dbReference type="ARBA" id="ARBA00023163"/>
    </source>
</evidence>
<dbReference type="PANTHER" id="PTHR30136:SF35">
    <property type="entry name" value="HTH-TYPE TRANSCRIPTIONAL REGULATOR RV1719"/>
    <property type="match status" value="1"/>
</dbReference>
<reference evidence="6 7" key="1">
    <citation type="submission" date="2017-08" db="EMBL/GenBank/DDBJ databases">
        <title>WGS of Clinical strains of the CDC Group NO-1 linked to zoonotic infections in humans.</title>
        <authorList>
            <person name="Bernier A.-M."/>
            <person name="Bernard K."/>
        </authorList>
    </citation>
    <scope>NUCLEOTIDE SEQUENCE [LARGE SCALE GENOMIC DNA]</scope>
    <source>
        <strain evidence="6 7">NML00-0135</strain>
    </source>
</reference>
<dbReference type="Pfam" id="PF09339">
    <property type="entry name" value="HTH_IclR"/>
    <property type="match status" value="1"/>
</dbReference>
<protein>
    <submittedName>
        <fullName evidence="6">IclR family transcriptional regulator</fullName>
    </submittedName>
</protein>
<dbReference type="Proteomes" id="UP000218054">
    <property type="component" value="Unassembled WGS sequence"/>
</dbReference>
<comment type="caution">
    <text evidence="6">The sequence shown here is derived from an EMBL/GenBank/DDBJ whole genome shotgun (WGS) entry which is preliminary data.</text>
</comment>
<dbReference type="InterPro" id="IPR014757">
    <property type="entry name" value="Tscrpt_reg_IclR_C"/>
</dbReference>
<feature type="domain" description="HTH iclR-type" evidence="4">
    <location>
        <begin position="30"/>
        <end position="93"/>
    </location>
</feature>
<dbReference type="SMART" id="SM00346">
    <property type="entry name" value="HTH_ICLR"/>
    <property type="match status" value="1"/>
</dbReference>
<dbReference type="GO" id="GO:0045892">
    <property type="term" value="P:negative regulation of DNA-templated transcription"/>
    <property type="evidence" value="ECO:0007669"/>
    <property type="project" value="TreeGrafter"/>
</dbReference>
<dbReference type="PROSITE" id="PS51077">
    <property type="entry name" value="HTH_ICLR"/>
    <property type="match status" value="1"/>
</dbReference>
<keyword evidence="7" id="KW-1185">Reference proteome</keyword>
<dbReference type="GO" id="GO:0003677">
    <property type="term" value="F:DNA binding"/>
    <property type="evidence" value="ECO:0007669"/>
    <property type="project" value="UniProtKB-KW"/>
</dbReference>
<dbReference type="AlphaFoldDB" id="A0A2A2A8V1"/>
<evidence type="ECO:0000256" key="2">
    <source>
        <dbReference type="ARBA" id="ARBA00023125"/>
    </source>
</evidence>
<dbReference type="Gene3D" id="3.30.450.40">
    <property type="match status" value="1"/>
</dbReference>
<evidence type="ECO:0000259" key="4">
    <source>
        <dbReference type="PROSITE" id="PS51077"/>
    </source>
</evidence>
<dbReference type="InterPro" id="IPR036388">
    <property type="entry name" value="WH-like_DNA-bd_sf"/>
</dbReference>
<evidence type="ECO:0000313" key="6">
    <source>
        <dbReference type="EMBL" id="PAT34223.1"/>
    </source>
</evidence>
<keyword evidence="2" id="KW-0238">DNA-binding</keyword>
<evidence type="ECO:0000256" key="1">
    <source>
        <dbReference type="ARBA" id="ARBA00023015"/>
    </source>
</evidence>
<name>A0A2A2A8V1_9BURK</name>
<dbReference type="Pfam" id="PF01614">
    <property type="entry name" value="IclR_C"/>
    <property type="match status" value="1"/>
</dbReference>
<dbReference type="GO" id="GO:0003700">
    <property type="term" value="F:DNA-binding transcription factor activity"/>
    <property type="evidence" value="ECO:0007669"/>
    <property type="project" value="TreeGrafter"/>
</dbReference>
<dbReference type="InterPro" id="IPR036390">
    <property type="entry name" value="WH_DNA-bd_sf"/>
</dbReference>
<keyword evidence="1" id="KW-0805">Transcription regulation</keyword>
<proteinExistence type="predicted"/>
<organism evidence="6 7">
    <name type="scientific">Vandammella animalimorsus</name>
    <dbReference type="NCBI Taxonomy" id="2029117"/>
    <lineage>
        <taxon>Bacteria</taxon>
        <taxon>Pseudomonadati</taxon>
        <taxon>Pseudomonadota</taxon>
        <taxon>Betaproteobacteria</taxon>
        <taxon>Burkholderiales</taxon>
        <taxon>Comamonadaceae</taxon>
        <taxon>Vandammella</taxon>
    </lineage>
</organism>
<accession>A0A2A2A8V1</accession>
<dbReference type="SUPFAM" id="SSF55781">
    <property type="entry name" value="GAF domain-like"/>
    <property type="match status" value="1"/>
</dbReference>
<gene>
    <name evidence="6" type="ORF">CK625_13095</name>
</gene>
<dbReference type="InterPro" id="IPR050707">
    <property type="entry name" value="HTH_MetabolicPath_Reg"/>
</dbReference>
<dbReference type="RefSeq" id="WP_095540771.1">
    <property type="nucleotide sequence ID" value="NZ_NSJB01000016.1"/>
</dbReference>
<evidence type="ECO:0000259" key="5">
    <source>
        <dbReference type="PROSITE" id="PS51078"/>
    </source>
</evidence>
<evidence type="ECO:0000313" key="7">
    <source>
        <dbReference type="Proteomes" id="UP000218054"/>
    </source>
</evidence>
<dbReference type="InterPro" id="IPR005471">
    <property type="entry name" value="Tscrpt_reg_IclR_N"/>
</dbReference>
<dbReference type="InterPro" id="IPR029016">
    <property type="entry name" value="GAF-like_dom_sf"/>
</dbReference>
<keyword evidence="3" id="KW-0804">Transcription</keyword>
<dbReference type="PROSITE" id="PS51078">
    <property type="entry name" value="ICLR_ED"/>
    <property type="match status" value="1"/>
</dbReference>
<dbReference type="Gene3D" id="1.10.10.10">
    <property type="entry name" value="Winged helix-like DNA-binding domain superfamily/Winged helix DNA-binding domain"/>
    <property type="match status" value="1"/>
</dbReference>
<dbReference type="PANTHER" id="PTHR30136">
    <property type="entry name" value="HELIX-TURN-HELIX TRANSCRIPTIONAL REGULATOR, ICLR FAMILY"/>
    <property type="match status" value="1"/>
</dbReference>
<dbReference type="SUPFAM" id="SSF46785">
    <property type="entry name" value="Winged helix' DNA-binding domain"/>
    <property type="match status" value="1"/>
</dbReference>